<proteinExistence type="predicted"/>
<keyword evidence="1" id="KW-1133">Transmembrane helix</keyword>
<feature type="transmembrane region" description="Helical" evidence="1">
    <location>
        <begin position="46"/>
        <end position="72"/>
    </location>
</feature>
<keyword evidence="1" id="KW-0812">Transmembrane</keyword>
<name>A0A814YIU6_ADIRI</name>
<protein>
    <submittedName>
        <fullName evidence="2">Uncharacterized protein</fullName>
    </submittedName>
</protein>
<evidence type="ECO:0000256" key="1">
    <source>
        <dbReference type="SAM" id="Phobius"/>
    </source>
</evidence>
<keyword evidence="3" id="KW-1185">Reference proteome</keyword>
<organism evidence="2 3">
    <name type="scientific">Adineta ricciae</name>
    <name type="common">Rotifer</name>
    <dbReference type="NCBI Taxonomy" id="249248"/>
    <lineage>
        <taxon>Eukaryota</taxon>
        <taxon>Metazoa</taxon>
        <taxon>Spiralia</taxon>
        <taxon>Gnathifera</taxon>
        <taxon>Rotifera</taxon>
        <taxon>Eurotatoria</taxon>
        <taxon>Bdelloidea</taxon>
        <taxon>Adinetida</taxon>
        <taxon>Adinetidae</taxon>
        <taxon>Adineta</taxon>
    </lineage>
</organism>
<sequence length="84" mass="9230">MASNNTGSYQTSITKTTNFSAFDNAHQARISNQKPKRKTPEWIMKLLPCLYGLIIGILAMGIVLAVILTIWLTKNNSVSSTTNS</sequence>
<reference evidence="2" key="1">
    <citation type="submission" date="2021-02" db="EMBL/GenBank/DDBJ databases">
        <authorList>
            <person name="Nowell W R."/>
        </authorList>
    </citation>
    <scope>NUCLEOTIDE SEQUENCE</scope>
</reference>
<dbReference type="EMBL" id="CAJNOR010001978">
    <property type="protein sequence ID" value="CAF1229525.1"/>
    <property type="molecule type" value="Genomic_DNA"/>
</dbReference>
<evidence type="ECO:0000313" key="2">
    <source>
        <dbReference type="EMBL" id="CAF1229525.1"/>
    </source>
</evidence>
<dbReference type="Proteomes" id="UP000663828">
    <property type="component" value="Unassembled WGS sequence"/>
</dbReference>
<evidence type="ECO:0000313" key="3">
    <source>
        <dbReference type="Proteomes" id="UP000663828"/>
    </source>
</evidence>
<comment type="caution">
    <text evidence="2">The sequence shown here is derived from an EMBL/GenBank/DDBJ whole genome shotgun (WGS) entry which is preliminary data.</text>
</comment>
<gene>
    <name evidence="2" type="ORF">XAT740_LOCUS25147</name>
</gene>
<keyword evidence="1" id="KW-0472">Membrane</keyword>
<accession>A0A814YIU6</accession>
<dbReference type="AlphaFoldDB" id="A0A814YIU6"/>